<evidence type="ECO:0000313" key="2">
    <source>
        <dbReference type="WBParaSite" id="JU765_v2.g19676.t1"/>
    </source>
</evidence>
<dbReference type="WBParaSite" id="JU765_v2.g19676.t1">
    <property type="protein sequence ID" value="JU765_v2.g19676.t1"/>
    <property type="gene ID" value="JU765_v2.g19676"/>
</dbReference>
<protein>
    <submittedName>
        <fullName evidence="2">C2H2-type domain-containing protein</fullName>
    </submittedName>
</protein>
<accession>A0AC34QVI9</accession>
<organism evidence="1 2">
    <name type="scientific">Panagrolaimus sp. JU765</name>
    <dbReference type="NCBI Taxonomy" id="591449"/>
    <lineage>
        <taxon>Eukaryota</taxon>
        <taxon>Metazoa</taxon>
        <taxon>Ecdysozoa</taxon>
        <taxon>Nematoda</taxon>
        <taxon>Chromadorea</taxon>
        <taxon>Rhabditida</taxon>
        <taxon>Tylenchina</taxon>
        <taxon>Panagrolaimomorpha</taxon>
        <taxon>Panagrolaimoidea</taxon>
        <taxon>Panagrolaimidae</taxon>
        <taxon>Panagrolaimus</taxon>
    </lineage>
</organism>
<proteinExistence type="predicted"/>
<dbReference type="Proteomes" id="UP000887576">
    <property type="component" value="Unplaced"/>
</dbReference>
<sequence>MEGITAKLDSNTGFTCISCRLVFANSNLQREHYQTEWHRYNIKRQVASLPPISLELFESKVQQFQVSSKDAGTKPEDDSVYCPACSKKFKSRNAYENHLPSSKHKENVKKLEANGGVKPKAAISQPGLTTEEIRSNEERKGSETDDDDDGTGSWKTVDSDEDFEYDESKALPSTSCLFCKTKSESVEANLEHMFSHGFFIPDAEYCKDAEGLLNFLGMKVGCGGICTFCNRRSRYFRTLDAVQKHMRDKQHCKFSLEGEEIVEYLDFYDYGALLVDESQEYDNVAIDEGFTLVLPSGARLGHRQLMRYYKQHLRLIPLKRSAAQNRKALDVALGRTRALGWTGEKGQLALQKARDMNCFKRVASKYWMLQGIKGNKLFKSGGRDDQC</sequence>
<reference evidence="2" key="1">
    <citation type="submission" date="2022-11" db="UniProtKB">
        <authorList>
            <consortium name="WormBaseParasite"/>
        </authorList>
    </citation>
    <scope>IDENTIFICATION</scope>
</reference>
<evidence type="ECO:0000313" key="1">
    <source>
        <dbReference type="Proteomes" id="UP000887576"/>
    </source>
</evidence>
<name>A0AC34QVI9_9BILA</name>